<keyword evidence="2" id="KW-0732">Signal</keyword>
<dbReference type="EMBL" id="LGKO01000002">
    <property type="protein sequence ID" value="KPL84164.1"/>
    <property type="molecule type" value="Genomic_DNA"/>
</dbReference>
<feature type="transmembrane region" description="Helical" evidence="1">
    <location>
        <begin position="136"/>
        <end position="158"/>
    </location>
</feature>
<accession>A0A0P6XXB2</accession>
<keyword evidence="1" id="KW-0472">Membrane</keyword>
<sequence>MGLARVAAVMMLGLVPVACAPSGYYAPADPAALRLTAQAAEALAGRVEESLASTRAAQEELLRQTAEAVALQATQRYEAEQQFFSTATAKAVQESMRLTEMARSAQAFQGTATAQAVIQEQERSERQKRLDEITAIVVRILGVLALMSMLGVLIGLMWQAGKEWVRWQSQRWRLVESRAGTLVILPEGAPRVQVAVVRADMLPPQGDEDEFGTELAEIPYSVNGEVVGAIRADWREEPQRRLVLRLLREAMRVAGPGSTRLPGWRELGWSAEMWSRAVETIRPYVETSSGRYGGTYLVGGYTLHRLYQDVGARKIALTPSPAPNEEA</sequence>
<keyword evidence="1" id="KW-0812">Transmembrane</keyword>
<evidence type="ECO:0000313" key="3">
    <source>
        <dbReference type="EMBL" id="KPL84164.1"/>
    </source>
</evidence>
<dbReference type="STRING" id="869279.SE15_03085"/>
<dbReference type="RefSeq" id="WP_054520626.1">
    <property type="nucleotide sequence ID" value="NZ_LGKO01000002.1"/>
</dbReference>
<keyword evidence="4" id="KW-1185">Reference proteome</keyword>
<reference evidence="3 4" key="1">
    <citation type="submission" date="2015-07" db="EMBL/GenBank/DDBJ databases">
        <title>Whole genome sequence of Thermanaerothrix daxensis DSM 23592.</title>
        <authorList>
            <person name="Hemp J."/>
            <person name="Ward L.M."/>
            <person name="Pace L.A."/>
            <person name="Fischer W.W."/>
        </authorList>
    </citation>
    <scope>NUCLEOTIDE SEQUENCE [LARGE SCALE GENOMIC DNA]</scope>
    <source>
        <strain evidence="3 4">GNS-1</strain>
    </source>
</reference>
<evidence type="ECO:0000313" key="4">
    <source>
        <dbReference type="Proteomes" id="UP000050544"/>
    </source>
</evidence>
<feature type="signal peptide" evidence="2">
    <location>
        <begin position="1"/>
        <end position="20"/>
    </location>
</feature>
<organism evidence="3 4">
    <name type="scientific">Thermanaerothrix daxensis</name>
    <dbReference type="NCBI Taxonomy" id="869279"/>
    <lineage>
        <taxon>Bacteria</taxon>
        <taxon>Bacillati</taxon>
        <taxon>Chloroflexota</taxon>
        <taxon>Anaerolineae</taxon>
        <taxon>Anaerolineales</taxon>
        <taxon>Anaerolineaceae</taxon>
        <taxon>Thermanaerothrix</taxon>
    </lineage>
</organism>
<comment type="caution">
    <text evidence="3">The sequence shown here is derived from an EMBL/GenBank/DDBJ whole genome shotgun (WGS) entry which is preliminary data.</text>
</comment>
<feature type="chain" id="PRO_5006133263" evidence="2">
    <location>
        <begin position="21"/>
        <end position="327"/>
    </location>
</feature>
<keyword evidence="1" id="KW-1133">Transmembrane helix</keyword>
<dbReference type="AlphaFoldDB" id="A0A0P6XXB2"/>
<gene>
    <name evidence="3" type="ORF">SE15_03085</name>
</gene>
<proteinExistence type="predicted"/>
<evidence type="ECO:0000256" key="2">
    <source>
        <dbReference type="SAM" id="SignalP"/>
    </source>
</evidence>
<evidence type="ECO:0000256" key="1">
    <source>
        <dbReference type="SAM" id="Phobius"/>
    </source>
</evidence>
<name>A0A0P6XXB2_9CHLR</name>
<dbReference type="Proteomes" id="UP000050544">
    <property type="component" value="Unassembled WGS sequence"/>
</dbReference>
<protein>
    <submittedName>
        <fullName evidence="3">Uncharacterized protein</fullName>
    </submittedName>
</protein>
<dbReference type="OrthoDB" id="171731at2"/>